<dbReference type="AlphaFoldDB" id="A0A6L3SRL8"/>
<feature type="domain" description="Bacterial Ig-like" evidence="2">
    <location>
        <begin position="163"/>
        <end position="236"/>
    </location>
</feature>
<feature type="domain" description="Bacterial Ig-like" evidence="2">
    <location>
        <begin position="73"/>
        <end position="149"/>
    </location>
</feature>
<dbReference type="Gene3D" id="2.60.40.10">
    <property type="entry name" value="Immunoglobulins"/>
    <property type="match status" value="3"/>
</dbReference>
<evidence type="ECO:0000259" key="2">
    <source>
        <dbReference type="Pfam" id="PF19077"/>
    </source>
</evidence>
<sequence>MSDNGTVLGTAVAGANGVFSFTPTTPLAQGANSLTATAQDTAGNVSGASAVVALTIDAAVPSTPVLTVSAGPTNDTTPTITGTAEAGSTVTISNGTSVLGSVVAGPDGSFSLTPTAALPEGTANLTATARDAAGNLSPASAAAPVTIDTTAPVAPTVTPLPGTTTDTTPTITGTAEAGATVTLLEGSTPVGTAVVNPNGTFTVSPTNPLEVGEHNLSVQLTDAAGNVSTGSTPINVVVAAAPDGNTGTGGGTGGSGGTVGDGGSGGTAPVLVGDVNRAVAHAPAVS</sequence>
<name>A0A6L3SRL8_9HYPH</name>
<proteinExistence type="predicted"/>
<reference evidence="3 4" key="1">
    <citation type="submission" date="2019-09" db="EMBL/GenBank/DDBJ databases">
        <title>YIM 48816 draft genome.</title>
        <authorList>
            <person name="Jiang L."/>
        </authorList>
    </citation>
    <scope>NUCLEOTIDE SEQUENCE [LARGE SCALE GENOMIC DNA]</scope>
    <source>
        <strain evidence="3 4">YIM 48816</strain>
    </source>
</reference>
<protein>
    <submittedName>
        <fullName evidence="3">Adhesin</fullName>
    </submittedName>
</protein>
<dbReference type="InterPro" id="IPR013783">
    <property type="entry name" value="Ig-like_fold"/>
</dbReference>
<evidence type="ECO:0000256" key="1">
    <source>
        <dbReference type="SAM" id="MobiDB-lite"/>
    </source>
</evidence>
<comment type="caution">
    <text evidence="3">The sequence shown here is derived from an EMBL/GenBank/DDBJ whole genome shotgun (WGS) entry which is preliminary data.</text>
</comment>
<feature type="region of interest" description="Disordered" evidence="1">
    <location>
        <begin position="245"/>
        <end position="267"/>
    </location>
</feature>
<feature type="non-terminal residue" evidence="3">
    <location>
        <position position="286"/>
    </location>
</feature>
<feature type="domain" description="Bacterial Ig-like" evidence="2">
    <location>
        <begin position="3"/>
        <end position="57"/>
    </location>
</feature>
<dbReference type="InterPro" id="IPR044016">
    <property type="entry name" value="Big_13"/>
</dbReference>
<feature type="compositionally biased region" description="Gly residues" evidence="1">
    <location>
        <begin position="246"/>
        <end position="266"/>
    </location>
</feature>
<feature type="region of interest" description="Disordered" evidence="1">
    <location>
        <begin position="152"/>
        <end position="172"/>
    </location>
</feature>
<keyword evidence="4" id="KW-1185">Reference proteome</keyword>
<dbReference type="NCBIfam" id="NF033510">
    <property type="entry name" value="Ca_tandemer"/>
    <property type="match status" value="3"/>
</dbReference>
<dbReference type="Proteomes" id="UP000474159">
    <property type="component" value="Unassembled WGS sequence"/>
</dbReference>
<accession>A0A6L3SRL8</accession>
<evidence type="ECO:0000313" key="3">
    <source>
        <dbReference type="EMBL" id="KAB1068196.1"/>
    </source>
</evidence>
<organism evidence="3 4">
    <name type="scientific">Methylobacterium soli</name>
    <dbReference type="NCBI Taxonomy" id="553447"/>
    <lineage>
        <taxon>Bacteria</taxon>
        <taxon>Pseudomonadati</taxon>
        <taxon>Pseudomonadota</taxon>
        <taxon>Alphaproteobacteria</taxon>
        <taxon>Hyphomicrobiales</taxon>
        <taxon>Methylobacteriaceae</taxon>
        <taxon>Methylobacterium</taxon>
    </lineage>
</organism>
<dbReference type="Pfam" id="PF19077">
    <property type="entry name" value="Big_13"/>
    <property type="match status" value="3"/>
</dbReference>
<dbReference type="EMBL" id="VZZK01000093">
    <property type="protein sequence ID" value="KAB1068196.1"/>
    <property type="molecule type" value="Genomic_DNA"/>
</dbReference>
<evidence type="ECO:0000313" key="4">
    <source>
        <dbReference type="Proteomes" id="UP000474159"/>
    </source>
</evidence>
<gene>
    <name evidence="3" type="ORF">F6X53_31810</name>
</gene>